<dbReference type="AlphaFoldDB" id="A0A1G8R1C7"/>
<reference evidence="3" key="1">
    <citation type="submission" date="2016-10" db="EMBL/GenBank/DDBJ databases">
        <authorList>
            <person name="Varghese N."/>
            <person name="Submissions S."/>
        </authorList>
    </citation>
    <scope>NUCLEOTIDE SEQUENCE [LARGE SCALE GENOMIC DNA]</scope>
    <source>
        <strain evidence="3">DSM 23317</strain>
    </source>
</reference>
<keyword evidence="3" id="KW-1185">Reference proteome</keyword>
<gene>
    <name evidence="2" type="ORF">SAMN04488540_10515</name>
</gene>
<name>A0A1G8R1C7_9GAMM</name>
<accession>A0A1G8R1C7</accession>
<proteinExistence type="predicted"/>
<evidence type="ECO:0008006" key="4">
    <source>
        <dbReference type="Google" id="ProtNLM"/>
    </source>
</evidence>
<dbReference type="Proteomes" id="UP000199527">
    <property type="component" value="Unassembled WGS sequence"/>
</dbReference>
<organism evidence="2 3">
    <name type="scientific">Ferrimonas sediminum</name>
    <dbReference type="NCBI Taxonomy" id="718193"/>
    <lineage>
        <taxon>Bacteria</taxon>
        <taxon>Pseudomonadati</taxon>
        <taxon>Pseudomonadota</taxon>
        <taxon>Gammaproteobacteria</taxon>
        <taxon>Alteromonadales</taxon>
        <taxon>Ferrimonadaceae</taxon>
        <taxon>Ferrimonas</taxon>
    </lineage>
</organism>
<evidence type="ECO:0000313" key="3">
    <source>
        <dbReference type="Proteomes" id="UP000199527"/>
    </source>
</evidence>
<protein>
    <recommendedName>
        <fullName evidence="4">Ribbon-helix-helix protein, copG family</fullName>
    </recommendedName>
</protein>
<dbReference type="NCBIfam" id="NF008671">
    <property type="entry name" value="PRK11675.1"/>
    <property type="match status" value="1"/>
</dbReference>
<sequence length="99" mass="11419">MDLFATEKRRGRPRSNPLPRKEQLRVNKRNQIQRDRTMGLKRIELKVSDELYTALNEQATLDNVSRGQLIESILLKQFQQVGKADDTLSAAVIDEQIGR</sequence>
<dbReference type="EMBL" id="FNEM01000005">
    <property type="protein sequence ID" value="SDJ10375.1"/>
    <property type="molecule type" value="Genomic_DNA"/>
</dbReference>
<evidence type="ECO:0000313" key="2">
    <source>
        <dbReference type="EMBL" id="SDJ10375.1"/>
    </source>
</evidence>
<evidence type="ECO:0000256" key="1">
    <source>
        <dbReference type="SAM" id="MobiDB-lite"/>
    </source>
</evidence>
<feature type="region of interest" description="Disordered" evidence="1">
    <location>
        <begin position="1"/>
        <end position="22"/>
    </location>
</feature>